<evidence type="ECO:0000313" key="1">
    <source>
        <dbReference type="EMBL" id="CND97423.1"/>
    </source>
</evidence>
<keyword evidence="2" id="KW-1185">Reference proteome</keyword>
<protein>
    <submittedName>
        <fullName evidence="1">Uncharacterized protein</fullName>
    </submittedName>
</protein>
<comment type="caution">
    <text evidence="1">The sequence shown here is derived from an EMBL/GenBank/DDBJ whole genome shotgun (WGS) entry which is preliminary data.</text>
</comment>
<evidence type="ECO:0000313" key="2">
    <source>
        <dbReference type="Proteomes" id="UP000041601"/>
    </source>
</evidence>
<sequence length="74" mass="8204">MDASLYKKEEEKAALIKELRQAITSQLAGDMDWVRTRAFWAARLPGIPHEILAEALAAAIKNGAVLLASSNRRR</sequence>
<gene>
    <name evidence="1" type="ORF">ERS137959_02698</name>
</gene>
<proteinExistence type="predicted"/>
<dbReference type="EMBL" id="CPXJ01000032">
    <property type="protein sequence ID" value="CND97423.1"/>
    <property type="molecule type" value="Genomic_DNA"/>
</dbReference>
<dbReference type="Proteomes" id="UP000041601">
    <property type="component" value="Unassembled WGS sequence"/>
</dbReference>
<name>A0ABM9S240_YEREN</name>
<accession>A0ABM9S240</accession>
<organism evidence="1 2">
    <name type="scientific">Yersinia enterocolitica</name>
    <dbReference type="NCBI Taxonomy" id="630"/>
    <lineage>
        <taxon>Bacteria</taxon>
        <taxon>Pseudomonadati</taxon>
        <taxon>Pseudomonadota</taxon>
        <taxon>Gammaproteobacteria</taxon>
        <taxon>Enterobacterales</taxon>
        <taxon>Yersiniaceae</taxon>
        <taxon>Yersinia</taxon>
    </lineage>
</organism>
<dbReference type="RefSeq" id="WP_050139180.1">
    <property type="nucleotide sequence ID" value="NZ_CPXJ01000032.1"/>
</dbReference>
<reference evidence="1 2" key="1">
    <citation type="submission" date="2015-03" db="EMBL/GenBank/DDBJ databases">
        <authorList>
            <consortium name="Pathogen Informatics"/>
            <person name="Murphy D."/>
        </authorList>
    </citation>
    <scope>NUCLEOTIDE SEQUENCE [LARGE SCALE GENOMIC DNA]</scope>
    <source>
        <strain evidence="1 2">IP05342</strain>
    </source>
</reference>